<proteinExistence type="predicted"/>
<reference evidence="2 3" key="1">
    <citation type="submission" date="2020-02" db="EMBL/GenBank/DDBJ databases">
        <title>Draft genome sequence of Haematococcus lacustris strain NIES-144.</title>
        <authorList>
            <person name="Morimoto D."/>
            <person name="Nakagawa S."/>
            <person name="Yoshida T."/>
            <person name="Sawayama S."/>
        </authorList>
    </citation>
    <scope>NUCLEOTIDE SEQUENCE [LARGE SCALE GENOMIC DNA]</scope>
    <source>
        <strain evidence="2 3">NIES-144</strain>
    </source>
</reference>
<dbReference type="EMBL" id="BLLF01001422">
    <property type="protein sequence ID" value="GFH19202.1"/>
    <property type="molecule type" value="Genomic_DNA"/>
</dbReference>
<sequence>YQSTTPSGTFVGRSIRAPTSRSRAQQQARGNEWQAARGSEGGEEHAAAPVHAPGIHAPVGATAAGAARQPLPYSGNVCVCNNQAVQTGLGRKRTRKWCAVRSSLKLHLSNQGEDCAPGQDAAPKLQGPRGQRHLQPSVAAWHMGCVQGTMCSCMRAQGHIEARSEEVEALMWEEPNLGEGACSRLPACSGVGDDC</sequence>
<feature type="non-terminal residue" evidence="2">
    <location>
        <position position="1"/>
    </location>
</feature>
<comment type="caution">
    <text evidence="2">The sequence shown here is derived from an EMBL/GenBank/DDBJ whole genome shotgun (WGS) entry which is preliminary data.</text>
</comment>
<feature type="compositionally biased region" description="Polar residues" evidence="1">
    <location>
        <begin position="17"/>
        <end position="29"/>
    </location>
</feature>
<gene>
    <name evidence="2" type="ORF">HaLaN_16111</name>
</gene>
<evidence type="ECO:0000313" key="3">
    <source>
        <dbReference type="Proteomes" id="UP000485058"/>
    </source>
</evidence>
<organism evidence="2 3">
    <name type="scientific">Haematococcus lacustris</name>
    <name type="common">Green alga</name>
    <name type="synonym">Haematococcus pluvialis</name>
    <dbReference type="NCBI Taxonomy" id="44745"/>
    <lineage>
        <taxon>Eukaryota</taxon>
        <taxon>Viridiplantae</taxon>
        <taxon>Chlorophyta</taxon>
        <taxon>core chlorophytes</taxon>
        <taxon>Chlorophyceae</taxon>
        <taxon>CS clade</taxon>
        <taxon>Chlamydomonadales</taxon>
        <taxon>Haematococcaceae</taxon>
        <taxon>Haematococcus</taxon>
    </lineage>
</organism>
<accession>A0A699ZT99</accession>
<evidence type="ECO:0000313" key="2">
    <source>
        <dbReference type="EMBL" id="GFH19202.1"/>
    </source>
</evidence>
<name>A0A699ZT99_HAELA</name>
<protein>
    <submittedName>
        <fullName evidence="2">Uncharacterized protein</fullName>
    </submittedName>
</protein>
<dbReference type="Proteomes" id="UP000485058">
    <property type="component" value="Unassembled WGS sequence"/>
</dbReference>
<feature type="region of interest" description="Disordered" evidence="1">
    <location>
        <begin position="1"/>
        <end position="47"/>
    </location>
</feature>
<feature type="region of interest" description="Disordered" evidence="1">
    <location>
        <begin position="110"/>
        <end position="131"/>
    </location>
</feature>
<evidence type="ECO:0000256" key="1">
    <source>
        <dbReference type="SAM" id="MobiDB-lite"/>
    </source>
</evidence>
<feature type="non-terminal residue" evidence="2">
    <location>
        <position position="195"/>
    </location>
</feature>
<dbReference type="AlphaFoldDB" id="A0A699ZT99"/>
<keyword evidence="3" id="KW-1185">Reference proteome</keyword>